<feature type="region of interest" description="Disordered" evidence="9">
    <location>
        <begin position="783"/>
        <end position="920"/>
    </location>
</feature>
<dbReference type="Proteomes" id="UP001387364">
    <property type="component" value="Chromosome"/>
</dbReference>
<feature type="compositionally biased region" description="Gly residues" evidence="9">
    <location>
        <begin position="824"/>
        <end position="912"/>
    </location>
</feature>
<feature type="region of interest" description="Disordered" evidence="9">
    <location>
        <begin position="1"/>
        <end position="29"/>
    </location>
</feature>
<comment type="catalytic activity">
    <reaction evidence="7">
        <text>Preferential cleavage: (Ac)2-L-Lys-D-Ala-|-D-Ala. Also transpeptidation of peptidyl-alanyl moieties that are N-acyl substituents of D-alanine.</text>
        <dbReference type="EC" id="3.4.16.4"/>
    </reaction>
</comment>
<dbReference type="InterPro" id="IPR001460">
    <property type="entry name" value="PCN-bd_Tpept"/>
</dbReference>
<gene>
    <name evidence="13" type="ORF">WDJ61_10910</name>
</gene>
<protein>
    <submittedName>
        <fullName evidence="13">PBP1A family penicillin-binding protein</fullName>
    </submittedName>
</protein>
<dbReference type="SUPFAM" id="SSF56601">
    <property type="entry name" value="beta-lactamase/transpeptidase-like"/>
    <property type="match status" value="1"/>
</dbReference>
<evidence type="ECO:0000259" key="12">
    <source>
        <dbReference type="Pfam" id="PF00912"/>
    </source>
</evidence>
<name>A0ABZ2N3D1_9BACI</name>
<feature type="compositionally biased region" description="Low complexity" evidence="9">
    <location>
        <begin position="783"/>
        <end position="793"/>
    </location>
</feature>
<reference evidence="13 14" key="1">
    <citation type="submission" date="2024-02" db="EMBL/GenBank/DDBJ databases">
        <title>Seven novel Bacillus-like species.</title>
        <authorList>
            <person name="Liu G."/>
        </authorList>
    </citation>
    <scope>NUCLEOTIDE SEQUENCE [LARGE SCALE GENOMIC DNA]</scope>
    <source>
        <strain evidence="13 14">FJAT-52991</strain>
    </source>
</reference>
<evidence type="ECO:0000256" key="4">
    <source>
        <dbReference type="ARBA" id="ARBA00022679"/>
    </source>
</evidence>
<dbReference type="EMBL" id="CP147404">
    <property type="protein sequence ID" value="WXB91777.1"/>
    <property type="molecule type" value="Genomic_DNA"/>
</dbReference>
<dbReference type="InterPro" id="IPR050396">
    <property type="entry name" value="Glycosyltr_51/Transpeptidase"/>
</dbReference>
<evidence type="ECO:0000259" key="11">
    <source>
        <dbReference type="Pfam" id="PF00905"/>
    </source>
</evidence>
<evidence type="ECO:0000313" key="14">
    <source>
        <dbReference type="Proteomes" id="UP001387364"/>
    </source>
</evidence>
<keyword evidence="10" id="KW-0812">Transmembrane</keyword>
<evidence type="ECO:0000313" key="13">
    <source>
        <dbReference type="EMBL" id="WXB91777.1"/>
    </source>
</evidence>
<dbReference type="Gene3D" id="3.40.710.10">
    <property type="entry name" value="DD-peptidase/beta-lactamase superfamily"/>
    <property type="match status" value="1"/>
</dbReference>
<dbReference type="InterPro" id="IPR012338">
    <property type="entry name" value="Beta-lactam/transpept-like"/>
</dbReference>
<dbReference type="SUPFAM" id="SSF53955">
    <property type="entry name" value="Lysozyme-like"/>
    <property type="match status" value="1"/>
</dbReference>
<feature type="domain" description="Penicillin-binding protein transpeptidase" evidence="11">
    <location>
        <begin position="353"/>
        <end position="638"/>
    </location>
</feature>
<dbReference type="PANTHER" id="PTHR32282">
    <property type="entry name" value="BINDING PROTEIN TRANSPEPTIDASE, PUTATIVE-RELATED"/>
    <property type="match status" value="1"/>
</dbReference>
<keyword evidence="10" id="KW-0472">Membrane</keyword>
<evidence type="ECO:0000256" key="3">
    <source>
        <dbReference type="ARBA" id="ARBA00022676"/>
    </source>
</evidence>
<dbReference type="PANTHER" id="PTHR32282:SF29">
    <property type="entry name" value="PENICILLIN-BINDING PROTEIN 1A"/>
    <property type="match status" value="1"/>
</dbReference>
<dbReference type="InterPro" id="IPR001264">
    <property type="entry name" value="Glyco_trans_51"/>
</dbReference>
<dbReference type="CDD" id="cd00146">
    <property type="entry name" value="PKD"/>
    <property type="match status" value="1"/>
</dbReference>
<keyword evidence="3" id="KW-0328">Glycosyltransferase</keyword>
<keyword evidence="2" id="KW-0645">Protease</keyword>
<dbReference type="InterPro" id="IPR036950">
    <property type="entry name" value="PBP_transglycosylase"/>
</dbReference>
<dbReference type="Pfam" id="PF00912">
    <property type="entry name" value="Transgly"/>
    <property type="match status" value="1"/>
</dbReference>
<keyword evidence="1" id="KW-0121">Carboxypeptidase</keyword>
<dbReference type="RefSeq" id="WP_338749604.1">
    <property type="nucleotide sequence ID" value="NZ_CP147404.1"/>
</dbReference>
<evidence type="ECO:0000256" key="1">
    <source>
        <dbReference type="ARBA" id="ARBA00022645"/>
    </source>
</evidence>
<evidence type="ECO:0000256" key="7">
    <source>
        <dbReference type="ARBA" id="ARBA00034000"/>
    </source>
</evidence>
<feature type="compositionally biased region" description="Basic residues" evidence="9">
    <location>
        <begin position="10"/>
        <end position="21"/>
    </location>
</feature>
<dbReference type="InterPro" id="IPR036116">
    <property type="entry name" value="FN3_sf"/>
</dbReference>
<keyword evidence="6" id="KW-0511">Multifunctional enzyme</keyword>
<dbReference type="Gene3D" id="1.10.3810.10">
    <property type="entry name" value="Biosynthetic peptidoglycan transglycosylase-like"/>
    <property type="match status" value="1"/>
</dbReference>
<evidence type="ECO:0000256" key="2">
    <source>
        <dbReference type="ARBA" id="ARBA00022670"/>
    </source>
</evidence>
<keyword evidence="10" id="KW-1133">Transmembrane helix</keyword>
<evidence type="ECO:0000256" key="10">
    <source>
        <dbReference type="SAM" id="Phobius"/>
    </source>
</evidence>
<organism evidence="13 14">
    <name type="scientific">Bacillus kandeliae</name>
    <dbReference type="NCBI Taxonomy" id="3129297"/>
    <lineage>
        <taxon>Bacteria</taxon>
        <taxon>Bacillati</taxon>
        <taxon>Bacillota</taxon>
        <taxon>Bacilli</taxon>
        <taxon>Bacillales</taxon>
        <taxon>Bacillaceae</taxon>
        <taxon>Bacillus</taxon>
    </lineage>
</organism>
<evidence type="ECO:0000256" key="6">
    <source>
        <dbReference type="ARBA" id="ARBA00023268"/>
    </source>
</evidence>
<feature type="transmembrane region" description="Helical" evidence="10">
    <location>
        <begin position="39"/>
        <end position="62"/>
    </location>
</feature>
<evidence type="ECO:0000256" key="8">
    <source>
        <dbReference type="ARBA" id="ARBA00049902"/>
    </source>
</evidence>
<dbReference type="SUPFAM" id="SSF49265">
    <property type="entry name" value="Fibronectin type III"/>
    <property type="match status" value="1"/>
</dbReference>
<keyword evidence="14" id="KW-1185">Reference proteome</keyword>
<accession>A0ABZ2N3D1</accession>
<dbReference type="InterPro" id="IPR023346">
    <property type="entry name" value="Lysozyme-like_dom_sf"/>
</dbReference>
<dbReference type="Pfam" id="PF00905">
    <property type="entry name" value="Transpeptidase"/>
    <property type="match status" value="1"/>
</dbReference>
<keyword evidence="4" id="KW-0808">Transferase</keyword>
<sequence>MSDQYSSRTERRKQQKKRPAKKPATTGAKSNKRSIVKKVFFTLAALMFLFLAVGIGTFAFMIKDAPDLDEALLRDPVASKIYDKDGEYITAVGSEKRDYVKYEDIPPVVKDAILATEDARFFDHHGVDIIRIGGAVISNFTNGFGSQGASTITQQVVKMSFLKPEKTLERKAQEAWLAFQLERKYSKEEIFEMYVNKVYMSDGIHGIKTAAHYYFGKELDELTLNEAAMLAGMPQSPNNYDPFEHPDRADKRKNVVLSLMEQHDKITSAEMKAAQQESITAYVKEPKEADSKQYNAFIDMVVEEVQEMGEYNPYSDGLKIYTTLDRDAQDYMDKLLNTEEIIDYPSDEFQAGVALTDTKTGEVRAIGGGRNQKVERGYNYAVDLKQRQPGSVIKPLIDYGPAIEYLKWSTYQQLDDRPYSYSNGTPIRNAGGSYMGPISMRTALTYSRNIPALQTYQEVGHENANKFLKNLGIQLPKEQSENESNSIGAMSGISPLDLAGAYAAFGNEGQYNKPHTVKKIILSDGETEVKNDIKPKAAMSDYTAYMVTDMLKDVMDEGTGTKANIPDLHVAGKTGTTNYTQKEKSEFGIPDSGSPDSWFVGYTTNYTAAIWTGYSSKKEYLSKESQQISKQLFKNLMEEVSSDVETKDFKKPDSVVELPIVKGSNPAAIAGKGTPESEIVHELFVKGEEPKKVFNKFKKEDKEKKEESEGGITGLSASYNAASQNISVSWSFNGKGTPSFTVSSNGGSQSVNGTSTVISNVQPGQTYNITVTATVDGAVVDTASTSVTTTGEVVPEEPETPPVDPENPDGENPDGNDDGNDNNNGGGTPPGGGDNNGGGTPPGGGDNNGGGNNGGGTPPDDGGNNGGGTPPDGGGDNGGGTPPDGGGDNGGGTPPDGGGGTPPPTSGGGGNSQQGEPTEP</sequence>
<feature type="compositionally biased region" description="Acidic residues" evidence="9">
    <location>
        <begin position="806"/>
        <end position="820"/>
    </location>
</feature>
<dbReference type="NCBIfam" id="TIGR02074">
    <property type="entry name" value="PBP_1a_fam"/>
    <property type="match status" value="1"/>
</dbReference>
<feature type="domain" description="Glycosyl transferase family 51" evidence="12">
    <location>
        <begin position="86"/>
        <end position="260"/>
    </location>
</feature>
<evidence type="ECO:0000256" key="9">
    <source>
        <dbReference type="SAM" id="MobiDB-lite"/>
    </source>
</evidence>
<proteinExistence type="predicted"/>
<comment type="catalytic activity">
    <reaction evidence="8">
        <text>[GlcNAc-(1-&gt;4)-Mur2Ac(oyl-L-Ala-gamma-D-Glu-L-Lys-D-Ala-D-Ala)](n)-di-trans,octa-cis-undecaprenyl diphosphate + beta-D-GlcNAc-(1-&gt;4)-Mur2Ac(oyl-L-Ala-gamma-D-Glu-L-Lys-D-Ala-D-Ala)-di-trans,octa-cis-undecaprenyl diphosphate = [GlcNAc-(1-&gt;4)-Mur2Ac(oyl-L-Ala-gamma-D-Glu-L-Lys-D-Ala-D-Ala)](n+1)-di-trans,octa-cis-undecaprenyl diphosphate + di-trans,octa-cis-undecaprenyl diphosphate + H(+)</text>
        <dbReference type="Rhea" id="RHEA:23708"/>
        <dbReference type="Rhea" id="RHEA-COMP:9602"/>
        <dbReference type="Rhea" id="RHEA-COMP:9603"/>
        <dbReference type="ChEBI" id="CHEBI:15378"/>
        <dbReference type="ChEBI" id="CHEBI:58405"/>
        <dbReference type="ChEBI" id="CHEBI:60033"/>
        <dbReference type="ChEBI" id="CHEBI:78435"/>
        <dbReference type="EC" id="2.4.99.28"/>
    </reaction>
</comment>
<evidence type="ECO:0000256" key="5">
    <source>
        <dbReference type="ARBA" id="ARBA00022801"/>
    </source>
</evidence>
<keyword evidence="5" id="KW-0378">Hydrolase</keyword>